<dbReference type="GO" id="GO:0016323">
    <property type="term" value="C:basolateral plasma membrane"/>
    <property type="evidence" value="ECO:0007669"/>
    <property type="project" value="TreeGrafter"/>
</dbReference>
<feature type="transmembrane region" description="Helical" evidence="2">
    <location>
        <begin position="536"/>
        <end position="558"/>
    </location>
</feature>
<protein>
    <recommendedName>
        <fullName evidence="2">Solute carrier organic anion transporter family member</fullName>
    </recommendedName>
</protein>
<dbReference type="GO" id="GO:0015347">
    <property type="term" value="F:sodium-independent organic anion transmembrane transporter activity"/>
    <property type="evidence" value="ECO:0007669"/>
    <property type="project" value="TreeGrafter"/>
</dbReference>
<evidence type="ECO:0000256" key="2">
    <source>
        <dbReference type="RuleBase" id="RU362056"/>
    </source>
</evidence>
<feature type="transmembrane region" description="Helical" evidence="2">
    <location>
        <begin position="215"/>
        <end position="241"/>
    </location>
</feature>
<dbReference type="NCBIfam" id="TIGR00805">
    <property type="entry name" value="oat"/>
    <property type="match status" value="1"/>
</dbReference>
<evidence type="ECO:0000313" key="4">
    <source>
        <dbReference type="Proteomes" id="UP000050761"/>
    </source>
</evidence>
<comment type="subcellular location">
    <subcellularLocation>
        <location evidence="2">Cell membrane</location>
        <topology evidence="2">Multi-pass membrane protein</topology>
    </subcellularLocation>
</comment>
<keyword evidence="2" id="KW-1133">Transmembrane helix</keyword>
<organism evidence="3">
    <name type="scientific">Heligmosomoides polygyrus</name>
    <name type="common">Parasitic roundworm</name>
    <dbReference type="NCBI Taxonomy" id="6339"/>
    <lineage>
        <taxon>Eukaryota</taxon>
        <taxon>Metazoa</taxon>
        <taxon>Ecdysozoa</taxon>
        <taxon>Nematoda</taxon>
        <taxon>Chromadorea</taxon>
        <taxon>Rhabditida</taxon>
        <taxon>Rhabditina</taxon>
        <taxon>Rhabditomorpha</taxon>
        <taxon>Strongyloidea</taxon>
        <taxon>Heligmosomidae</taxon>
        <taxon>Heligmosomoides</taxon>
    </lineage>
</organism>
<dbReference type="InterPro" id="IPR036259">
    <property type="entry name" value="MFS_trans_sf"/>
</dbReference>
<dbReference type="PANTHER" id="PTHR11388">
    <property type="entry name" value="ORGANIC ANION TRANSPORTER"/>
    <property type="match status" value="1"/>
</dbReference>
<evidence type="ECO:0000313" key="3">
    <source>
        <dbReference type="EMBL" id="VDP08917.1"/>
    </source>
</evidence>
<dbReference type="WBParaSite" id="HPBE_0001745701-mRNA-1">
    <property type="protein sequence ID" value="HPBE_0001745701-mRNA-1"/>
    <property type="gene ID" value="HPBE_0001745701"/>
</dbReference>
<sequence>MNRVYVFFGLFSLVCFFEAIGGSYMISSIQNIERQFRIPSKTSGFMVSVSDLSYIPSVIFVAYFGSKGNRAKWIGSGGAIIAMAYLTISSSNFLFPVSESQGAIFDPLFFAENASSKELREMLSFSLQNREQSSNPAMLRMRRSASAPFTYCNKPVNMLRKMIKEMDCVDQSDNRAPFYVLVSAIFFLGIGRTMPWCLGVPLLDDNVKRKNVPSFFAGVSLIRIFGPICGFLVGSICNKLYYNLNPPVGLSPSDPTWIGAWWIGFFGIGVMTCFPSIALFCFPMEGRLEVIQTRENKHFVRTYKGVLGTEIYVGSVLGRICDILAFKGYIVFLPKYLENHFGIPQFKVHRYMAIFGVFGFALGTVIGGFATRRFRMSGRTAALFVLIVSTINMGLFFSKSFIACESVVNSVGFNEKHGGYNFSRECNADCSCEGAALYPVCDKSGYVYFSPCHAGLNRDDNTDVVSFHLSTHGFHSCECSSDGVVRKSLCTDTCRIPTIIFFFTVCLGSLFAGMGVVPGMLILLRSVPPNARSQSLGLQGFLVSLFGSLPSPILWGLVVDSACRVWDVSCTGGSGNCSVYDPHALRKRYAFFDCAITNDCCCTNHKKAF</sequence>
<feature type="non-terminal residue" evidence="3">
    <location>
        <position position="609"/>
    </location>
</feature>
<feature type="transmembrane region" description="Helical" evidence="2">
    <location>
        <begin position="351"/>
        <end position="370"/>
    </location>
</feature>
<keyword evidence="2" id="KW-0812">Transmembrane</keyword>
<dbReference type="GO" id="GO:0043252">
    <property type="term" value="P:sodium-independent organic anion transport"/>
    <property type="evidence" value="ECO:0007669"/>
    <property type="project" value="TreeGrafter"/>
</dbReference>
<feature type="transmembrane region" description="Helical" evidence="2">
    <location>
        <begin position="261"/>
        <end position="284"/>
    </location>
</feature>
<dbReference type="OrthoDB" id="5062115at2759"/>
<feature type="transmembrane region" description="Helical" evidence="2">
    <location>
        <begin position="73"/>
        <end position="95"/>
    </location>
</feature>
<reference evidence="5" key="2">
    <citation type="submission" date="2019-09" db="UniProtKB">
        <authorList>
            <consortium name="WormBaseParasite"/>
        </authorList>
    </citation>
    <scope>IDENTIFICATION</scope>
</reference>
<gene>
    <name evidence="3" type="ORF">HPBE_LOCUS17456</name>
</gene>
<dbReference type="InterPro" id="IPR004156">
    <property type="entry name" value="OATP"/>
</dbReference>
<evidence type="ECO:0000313" key="5">
    <source>
        <dbReference type="WBParaSite" id="HPBE_0001745701-mRNA-1"/>
    </source>
</evidence>
<dbReference type="CDD" id="cd17336">
    <property type="entry name" value="MFS_SLCO_OATP"/>
    <property type="match status" value="1"/>
</dbReference>
<name>A0A3P8A528_HELPZ</name>
<proteinExistence type="inferred from homology"/>
<dbReference type="Proteomes" id="UP000050761">
    <property type="component" value="Unassembled WGS sequence"/>
</dbReference>
<feature type="transmembrane region" description="Helical" evidence="2">
    <location>
        <begin position="305"/>
        <end position="331"/>
    </location>
</feature>
<keyword evidence="2" id="KW-0472">Membrane</keyword>
<reference evidence="3 4" key="1">
    <citation type="submission" date="2018-11" db="EMBL/GenBank/DDBJ databases">
        <authorList>
            <consortium name="Pathogen Informatics"/>
        </authorList>
    </citation>
    <scope>NUCLEOTIDE SEQUENCE [LARGE SCALE GENOMIC DNA]</scope>
</reference>
<dbReference type="PANTHER" id="PTHR11388:SF76">
    <property type="entry name" value="SOLUTE CARRIER ORGANIC ANION TRANSPORTER FAMILY MEMBER"/>
    <property type="match status" value="1"/>
</dbReference>
<comment type="similarity">
    <text evidence="2">Belongs to the organo anion transporter (TC 2.A.60) family.</text>
</comment>
<evidence type="ECO:0000256" key="1">
    <source>
        <dbReference type="ARBA" id="ARBA00023157"/>
    </source>
</evidence>
<dbReference type="GO" id="GO:0006811">
    <property type="term" value="P:monoatomic ion transport"/>
    <property type="evidence" value="ECO:0007669"/>
    <property type="project" value="UniProtKB-KW"/>
</dbReference>
<feature type="transmembrane region" description="Helical" evidence="2">
    <location>
        <begin position="178"/>
        <end position="203"/>
    </location>
</feature>
<keyword evidence="4" id="KW-1185">Reference proteome</keyword>
<dbReference type="Gene3D" id="1.20.1250.20">
    <property type="entry name" value="MFS general substrate transporter like domains"/>
    <property type="match status" value="1"/>
</dbReference>
<dbReference type="AlphaFoldDB" id="A0A3P8A528"/>
<keyword evidence="2" id="KW-0406">Ion transport</keyword>
<accession>A0A3P8A528</accession>
<dbReference type="EMBL" id="UZAH01030025">
    <property type="protein sequence ID" value="VDP08917.1"/>
    <property type="molecule type" value="Genomic_DNA"/>
</dbReference>
<comment type="caution">
    <text evidence="2">Lacks conserved residue(s) required for the propagation of feature annotation.</text>
</comment>
<feature type="transmembrane region" description="Helical" evidence="2">
    <location>
        <begin position="45"/>
        <end position="66"/>
    </location>
</feature>
<dbReference type="Pfam" id="PF03137">
    <property type="entry name" value="OATP"/>
    <property type="match status" value="1"/>
</dbReference>
<keyword evidence="1" id="KW-1015">Disulfide bond</keyword>
<keyword evidence="2" id="KW-0813">Transport</keyword>
<dbReference type="SUPFAM" id="SSF103473">
    <property type="entry name" value="MFS general substrate transporter"/>
    <property type="match status" value="1"/>
</dbReference>
<feature type="transmembrane region" description="Helical" evidence="2">
    <location>
        <begin position="499"/>
        <end position="524"/>
    </location>
</feature>